<reference evidence="1 2" key="1">
    <citation type="journal article" date="2021" name="J. Hered.">
        <title>A chromosome-level genome assembly of the parasitoid wasp, Cotesia glomerata (Hymenoptera: Braconidae).</title>
        <authorList>
            <person name="Pinto B.J."/>
            <person name="Weis J.J."/>
            <person name="Gamble T."/>
            <person name="Ode P.J."/>
            <person name="Paul R."/>
            <person name="Zaspel J.M."/>
        </authorList>
    </citation>
    <scope>NUCLEOTIDE SEQUENCE [LARGE SCALE GENOMIC DNA]</scope>
    <source>
        <strain evidence="1">CgM1</strain>
    </source>
</reference>
<evidence type="ECO:0000313" key="2">
    <source>
        <dbReference type="Proteomes" id="UP000826195"/>
    </source>
</evidence>
<protein>
    <submittedName>
        <fullName evidence="1">Uncharacterized protein</fullName>
    </submittedName>
</protein>
<dbReference type="EMBL" id="JAHXZJ010001119">
    <property type="protein sequence ID" value="KAH0553643.1"/>
    <property type="molecule type" value="Genomic_DNA"/>
</dbReference>
<dbReference type="AlphaFoldDB" id="A0AAV7IJ57"/>
<evidence type="ECO:0000313" key="1">
    <source>
        <dbReference type="EMBL" id="KAH0553643.1"/>
    </source>
</evidence>
<sequence length="87" mass="9552">MYHVACDGAPTRGSIVRHSLCCVFDTGSTGIVRSRSRIGIGIVFPMPEADGEIELKIKNGWIRVTTTTNYQLNGNNPLDWWGGLVKC</sequence>
<organism evidence="1 2">
    <name type="scientific">Cotesia glomerata</name>
    <name type="common">Lepidopteran parasitic wasp</name>
    <name type="synonym">Apanteles glomeratus</name>
    <dbReference type="NCBI Taxonomy" id="32391"/>
    <lineage>
        <taxon>Eukaryota</taxon>
        <taxon>Metazoa</taxon>
        <taxon>Ecdysozoa</taxon>
        <taxon>Arthropoda</taxon>
        <taxon>Hexapoda</taxon>
        <taxon>Insecta</taxon>
        <taxon>Pterygota</taxon>
        <taxon>Neoptera</taxon>
        <taxon>Endopterygota</taxon>
        <taxon>Hymenoptera</taxon>
        <taxon>Apocrita</taxon>
        <taxon>Ichneumonoidea</taxon>
        <taxon>Braconidae</taxon>
        <taxon>Microgastrinae</taxon>
        <taxon>Cotesia</taxon>
    </lineage>
</organism>
<accession>A0AAV7IJ57</accession>
<comment type="caution">
    <text evidence="1">The sequence shown here is derived from an EMBL/GenBank/DDBJ whole genome shotgun (WGS) entry which is preliminary data.</text>
</comment>
<keyword evidence="2" id="KW-1185">Reference proteome</keyword>
<proteinExistence type="predicted"/>
<dbReference type="Proteomes" id="UP000826195">
    <property type="component" value="Unassembled WGS sequence"/>
</dbReference>
<gene>
    <name evidence="1" type="ORF">KQX54_003086</name>
</gene>
<name>A0AAV7IJ57_COTGL</name>